<dbReference type="Proteomes" id="UP000783796">
    <property type="component" value="Unassembled WGS sequence"/>
</dbReference>
<dbReference type="InterPro" id="IPR002934">
    <property type="entry name" value="Polymerase_NTP_transf_dom"/>
</dbReference>
<accession>A0A948TAM3</accession>
<gene>
    <name evidence="2" type="ORF">H9777_03050</name>
</gene>
<dbReference type="CDD" id="cd05403">
    <property type="entry name" value="NT_KNTase_like"/>
    <property type="match status" value="1"/>
</dbReference>
<protein>
    <submittedName>
        <fullName evidence="2">Nucleotidyltransferase domain-containing protein</fullName>
    </submittedName>
</protein>
<dbReference type="GO" id="GO:0016779">
    <property type="term" value="F:nucleotidyltransferase activity"/>
    <property type="evidence" value="ECO:0007669"/>
    <property type="project" value="InterPro"/>
</dbReference>
<evidence type="ECO:0000313" key="2">
    <source>
        <dbReference type="EMBL" id="MBU3837296.1"/>
    </source>
</evidence>
<sequence length="222" mass="25576">MNENNFDIISWLKVFQERLISLFGNRIKFFGLQGSYGRGEQTADSDIDVVIILDEVNFKDLQNYQSMLDSFDEHDMICGFVSGERELINWEKSDLLQLVLDTKPIIGSLEHLQNLFSDDDIRRSVLTGACNLYHACSHNFLHAKDINTLVGLYKAARFTVRMKHFLDTGSYISSMKLLSEHVTDKDRTILNIASADFQENDFTKRSHILIEWASEIITEYHG</sequence>
<reference evidence="2" key="2">
    <citation type="submission" date="2021-04" db="EMBL/GenBank/DDBJ databases">
        <authorList>
            <person name="Gilroy R."/>
        </authorList>
    </citation>
    <scope>NUCLEOTIDE SEQUENCE</scope>
    <source>
        <strain evidence="2">G4-2901</strain>
    </source>
</reference>
<dbReference type="AlphaFoldDB" id="A0A948TAM3"/>
<dbReference type="Gene3D" id="3.30.460.10">
    <property type="entry name" value="Beta Polymerase, domain 2"/>
    <property type="match status" value="1"/>
</dbReference>
<name>A0A948TAM3_9BACT</name>
<feature type="domain" description="Polymerase nucleotidyl transferase" evidence="1">
    <location>
        <begin position="16"/>
        <end position="104"/>
    </location>
</feature>
<comment type="caution">
    <text evidence="2">The sequence shown here is derived from an EMBL/GenBank/DDBJ whole genome shotgun (WGS) entry which is preliminary data.</text>
</comment>
<dbReference type="SUPFAM" id="SSF81301">
    <property type="entry name" value="Nucleotidyltransferase"/>
    <property type="match status" value="1"/>
</dbReference>
<evidence type="ECO:0000313" key="3">
    <source>
        <dbReference type="Proteomes" id="UP000783796"/>
    </source>
</evidence>
<dbReference type="InterPro" id="IPR043519">
    <property type="entry name" value="NT_sf"/>
</dbReference>
<reference evidence="2" key="1">
    <citation type="journal article" date="2021" name="PeerJ">
        <title>Extensive microbial diversity within the chicken gut microbiome revealed by metagenomics and culture.</title>
        <authorList>
            <person name="Gilroy R."/>
            <person name="Ravi A."/>
            <person name="Getino M."/>
            <person name="Pursley I."/>
            <person name="Horton D.L."/>
            <person name="Alikhan N.F."/>
            <person name="Baker D."/>
            <person name="Gharbi K."/>
            <person name="Hall N."/>
            <person name="Watson M."/>
            <person name="Adriaenssens E.M."/>
            <person name="Foster-Nyarko E."/>
            <person name="Jarju S."/>
            <person name="Secka A."/>
            <person name="Antonio M."/>
            <person name="Oren A."/>
            <person name="Chaudhuri R.R."/>
            <person name="La Ragione R."/>
            <person name="Hildebrand F."/>
            <person name="Pallen M.J."/>
        </authorList>
    </citation>
    <scope>NUCLEOTIDE SEQUENCE</scope>
    <source>
        <strain evidence="2">G4-2901</strain>
    </source>
</reference>
<dbReference type="EMBL" id="JAHLFW010000031">
    <property type="protein sequence ID" value="MBU3837296.1"/>
    <property type="molecule type" value="Genomic_DNA"/>
</dbReference>
<evidence type="ECO:0000259" key="1">
    <source>
        <dbReference type="Pfam" id="PF01909"/>
    </source>
</evidence>
<dbReference type="Pfam" id="PF01909">
    <property type="entry name" value="NTP_transf_2"/>
    <property type="match status" value="1"/>
</dbReference>
<organism evidence="2 3">
    <name type="scientific">Candidatus Phocaeicola faecigallinarum</name>
    <dbReference type="NCBI Taxonomy" id="2838732"/>
    <lineage>
        <taxon>Bacteria</taxon>
        <taxon>Pseudomonadati</taxon>
        <taxon>Bacteroidota</taxon>
        <taxon>Bacteroidia</taxon>
        <taxon>Bacteroidales</taxon>
        <taxon>Bacteroidaceae</taxon>
        <taxon>Phocaeicola</taxon>
    </lineage>
</organism>
<proteinExistence type="predicted"/>